<keyword evidence="9" id="KW-1185">Reference proteome</keyword>
<dbReference type="InterPro" id="IPR013785">
    <property type="entry name" value="Aldolase_TIM"/>
</dbReference>
<dbReference type="SFLD" id="SFLDS00029">
    <property type="entry name" value="Radical_SAM"/>
    <property type="match status" value="1"/>
</dbReference>
<dbReference type="CDD" id="cd01335">
    <property type="entry name" value="Radical_SAM"/>
    <property type="match status" value="1"/>
</dbReference>
<evidence type="ECO:0000313" key="8">
    <source>
        <dbReference type="EMBL" id="SQD92556.1"/>
    </source>
</evidence>
<feature type="domain" description="Radical SAM core" evidence="7">
    <location>
        <begin position="67"/>
        <end position="283"/>
    </location>
</feature>
<dbReference type="GO" id="GO:0051539">
    <property type="term" value="F:4 iron, 4 sulfur cluster binding"/>
    <property type="evidence" value="ECO:0007669"/>
    <property type="project" value="UniProtKB-KW"/>
</dbReference>
<dbReference type="KEGG" id="bana:BARAN1_0532"/>
<keyword evidence="5 6" id="KW-0411">Iron-sulfur</keyword>
<dbReference type="OrthoDB" id="9778883at2"/>
<dbReference type="AlphaFoldDB" id="A0A2X3KYG5"/>
<feature type="binding site" evidence="6">
    <location>
        <position position="82"/>
    </location>
    <ligand>
        <name>[4Fe-4S] cluster</name>
        <dbReference type="ChEBI" id="CHEBI:49883"/>
        <note>4Fe-4S-S-AdoMet</note>
    </ligand>
</feature>
<feature type="binding site" evidence="6">
    <location>
        <position position="86"/>
    </location>
    <ligand>
        <name>[4Fe-4S] cluster</name>
        <dbReference type="ChEBI" id="CHEBI:49883"/>
        <note>4Fe-4S-S-AdoMet</note>
    </ligand>
</feature>
<dbReference type="InterPro" id="IPR034457">
    <property type="entry name" value="Organic_radical-activating"/>
</dbReference>
<dbReference type="Gene3D" id="3.20.20.70">
    <property type="entry name" value="Aldolase class I"/>
    <property type="match status" value="1"/>
</dbReference>
<dbReference type="Proteomes" id="UP000249818">
    <property type="component" value="Chromosome BARAN1"/>
</dbReference>
<protein>
    <recommendedName>
        <fullName evidence="7">Radical SAM core domain-containing protein</fullName>
    </recommendedName>
</protein>
<gene>
    <name evidence="8" type="ORF">BARAN1_0532</name>
</gene>
<feature type="binding site" evidence="6">
    <location>
        <position position="89"/>
    </location>
    <ligand>
        <name>[4Fe-4S] cluster</name>
        <dbReference type="ChEBI" id="CHEBI:49883"/>
        <note>4Fe-4S-S-AdoMet</note>
    </ligand>
</feature>
<evidence type="ECO:0000256" key="6">
    <source>
        <dbReference type="PIRSR" id="PIRSR004869-50"/>
    </source>
</evidence>
<evidence type="ECO:0000259" key="7">
    <source>
        <dbReference type="PROSITE" id="PS51918"/>
    </source>
</evidence>
<comment type="cofactor">
    <cofactor evidence="6">
        <name>[4Fe-4S] cluster</name>
        <dbReference type="ChEBI" id="CHEBI:49883"/>
    </cofactor>
    <text evidence="6">Binds 1 [4Fe-4S] cluster. The cluster is coordinated with 3 cysteines and an exchangeable S-adenosyl-L-methionine.</text>
</comment>
<dbReference type="SFLD" id="SFLDG01101">
    <property type="entry name" value="Uncharacterised_Radical_SAM_Su"/>
    <property type="match status" value="1"/>
</dbReference>
<name>A0A2X3KYG5_9BACT</name>
<keyword evidence="1" id="KW-0004">4Fe-4S</keyword>
<dbReference type="PANTHER" id="PTHR30352">
    <property type="entry name" value="PYRUVATE FORMATE-LYASE-ACTIVATING ENZYME"/>
    <property type="match status" value="1"/>
</dbReference>
<dbReference type="SUPFAM" id="SSF102114">
    <property type="entry name" value="Radical SAM enzymes"/>
    <property type="match status" value="1"/>
</dbReference>
<dbReference type="InterPro" id="IPR016431">
    <property type="entry name" value="Pyrv-formate_lyase-activ_prd"/>
</dbReference>
<dbReference type="InterPro" id="IPR058240">
    <property type="entry name" value="rSAM_sf"/>
</dbReference>
<dbReference type="NCBIfam" id="TIGR04337">
    <property type="entry name" value="AmmeMemoSam_rS"/>
    <property type="match status" value="1"/>
</dbReference>
<dbReference type="EMBL" id="LS483254">
    <property type="protein sequence ID" value="SQD92556.1"/>
    <property type="molecule type" value="Genomic_DNA"/>
</dbReference>
<dbReference type="GO" id="GO:0046872">
    <property type="term" value="F:metal ion binding"/>
    <property type="evidence" value="ECO:0007669"/>
    <property type="project" value="UniProtKB-KW"/>
</dbReference>
<organism evidence="8 9">
    <name type="scientific">Candidatus Bipolaricaulis anaerobius</name>
    <dbReference type="NCBI Taxonomy" id="2026885"/>
    <lineage>
        <taxon>Bacteria</taxon>
        <taxon>Candidatus Bipolaricaulota</taxon>
        <taxon>Candidatus Bipolaricaulia</taxon>
        <taxon>Candidatus Bipolaricaulales</taxon>
        <taxon>Candidatus Bipolaricaulaceae</taxon>
        <taxon>Candidatus Bipolaricaulis</taxon>
    </lineage>
</organism>
<evidence type="ECO:0000256" key="1">
    <source>
        <dbReference type="ARBA" id="ARBA00022485"/>
    </source>
</evidence>
<dbReference type="PROSITE" id="PS51918">
    <property type="entry name" value="RADICAL_SAM"/>
    <property type="match status" value="1"/>
</dbReference>
<evidence type="ECO:0000256" key="2">
    <source>
        <dbReference type="ARBA" id="ARBA00022691"/>
    </source>
</evidence>
<keyword evidence="3 6" id="KW-0479">Metal-binding</keyword>
<dbReference type="PIRSF" id="PIRSF004869">
    <property type="entry name" value="PflX_prd"/>
    <property type="match status" value="1"/>
</dbReference>
<sequence>MREAMLWEGAGEGRVRCALCAHRCLIPPGGRGVCSVRENRNGTLHTLVYGRLVSQTLDPIEKKPLYHFLPGSPALSIAAMGCNFRCDFCQNHVISQYPREHRGGILGEPVSPEDVVRAARDTHAPIIAYTYTEPAVFFEMCYDTGKIAHGQGIRNAFVTNGYLTEEALAEAQGWLHAANVDLKAFSDDFYRRYCGASLQPVLDTIRRMVAQGIWVEVTTLVIPGRNDADEELGWIAQFLAGVSPDIPWHVSRFVPSYRAQDLPPTPLETLRRARDIGREAGLRFVYLGNFPGEGEDTTCPSCGRLVIRRYGFQIVRNALLEGHCPHCGEAIPGVWS</sequence>
<keyword evidence="2 6" id="KW-0949">S-adenosyl-L-methionine</keyword>
<dbReference type="RefSeq" id="WP_122030755.1">
    <property type="nucleotide sequence ID" value="NZ_LS483254.1"/>
</dbReference>
<evidence type="ECO:0000256" key="4">
    <source>
        <dbReference type="ARBA" id="ARBA00023004"/>
    </source>
</evidence>
<dbReference type="Pfam" id="PF04055">
    <property type="entry name" value="Radical_SAM"/>
    <property type="match status" value="1"/>
</dbReference>
<dbReference type="SMART" id="SM00729">
    <property type="entry name" value="Elp3"/>
    <property type="match status" value="1"/>
</dbReference>
<evidence type="ECO:0000256" key="5">
    <source>
        <dbReference type="ARBA" id="ARBA00023014"/>
    </source>
</evidence>
<dbReference type="InterPro" id="IPR006638">
    <property type="entry name" value="Elp3/MiaA/NifB-like_rSAM"/>
</dbReference>
<proteinExistence type="predicted"/>
<accession>A0A2X3KYG5</accession>
<dbReference type="InterPro" id="IPR007197">
    <property type="entry name" value="rSAM"/>
</dbReference>
<dbReference type="InterPro" id="IPR027596">
    <property type="entry name" value="AmmeMemoSam_rS"/>
</dbReference>
<reference evidence="9" key="1">
    <citation type="submission" date="2018-05" db="EMBL/GenBank/DDBJ databases">
        <authorList>
            <person name="Hao L."/>
        </authorList>
    </citation>
    <scope>NUCLEOTIDE SEQUENCE [LARGE SCALE GENOMIC DNA]</scope>
</reference>
<keyword evidence="4 6" id="KW-0408">Iron</keyword>
<dbReference type="GO" id="GO:0003824">
    <property type="term" value="F:catalytic activity"/>
    <property type="evidence" value="ECO:0007669"/>
    <property type="project" value="InterPro"/>
</dbReference>
<dbReference type="PANTHER" id="PTHR30352:SF5">
    <property type="entry name" value="PYRUVATE FORMATE-LYASE 1-ACTIVATING ENZYME"/>
    <property type="match status" value="1"/>
</dbReference>
<evidence type="ECO:0000313" key="9">
    <source>
        <dbReference type="Proteomes" id="UP000249818"/>
    </source>
</evidence>
<evidence type="ECO:0000256" key="3">
    <source>
        <dbReference type="ARBA" id="ARBA00022723"/>
    </source>
</evidence>